<evidence type="ECO:0000313" key="4">
    <source>
        <dbReference type="EMBL" id="KAK3669301.1"/>
    </source>
</evidence>
<accession>A0AAE0TRE3</accession>
<dbReference type="Proteomes" id="UP001274830">
    <property type="component" value="Unassembled WGS sequence"/>
</dbReference>
<dbReference type="InterPro" id="IPR051601">
    <property type="entry name" value="Serine_prot/Carboxylest_S33"/>
</dbReference>
<dbReference type="EMBL" id="JAUTXT010000092">
    <property type="protein sequence ID" value="KAK3669301.1"/>
    <property type="molecule type" value="Genomic_DNA"/>
</dbReference>
<dbReference type="Pfam" id="PF00561">
    <property type="entry name" value="Abhydrolase_1"/>
    <property type="match status" value="1"/>
</dbReference>
<evidence type="ECO:0000256" key="2">
    <source>
        <dbReference type="ARBA" id="ARBA00022801"/>
    </source>
</evidence>
<evidence type="ECO:0000256" key="1">
    <source>
        <dbReference type="ARBA" id="ARBA00010088"/>
    </source>
</evidence>
<evidence type="ECO:0000259" key="3">
    <source>
        <dbReference type="Pfam" id="PF00561"/>
    </source>
</evidence>
<dbReference type="AlphaFoldDB" id="A0AAE0TRE3"/>
<dbReference type="InterPro" id="IPR029058">
    <property type="entry name" value="AB_hydrolase_fold"/>
</dbReference>
<dbReference type="SUPFAM" id="SSF53474">
    <property type="entry name" value="alpha/beta-Hydrolases"/>
    <property type="match status" value="1"/>
</dbReference>
<feature type="domain" description="AB hydrolase-1" evidence="3">
    <location>
        <begin position="53"/>
        <end position="231"/>
    </location>
</feature>
<protein>
    <recommendedName>
        <fullName evidence="3">AB hydrolase-1 domain-containing protein</fullName>
    </recommendedName>
</protein>
<dbReference type="PANTHER" id="PTHR43248:SF25">
    <property type="entry name" value="AB HYDROLASE-1 DOMAIN-CONTAINING PROTEIN-RELATED"/>
    <property type="match status" value="1"/>
</dbReference>
<evidence type="ECO:0000313" key="5">
    <source>
        <dbReference type="Proteomes" id="UP001274830"/>
    </source>
</evidence>
<keyword evidence="5" id="KW-1185">Reference proteome</keyword>
<comment type="similarity">
    <text evidence="1">Belongs to the peptidase S33 family.</text>
</comment>
<comment type="caution">
    <text evidence="4">The sequence shown here is derived from an EMBL/GenBank/DDBJ whole genome shotgun (WGS) entry which is preliminary data.</text>
</comment>
<dbReference type="GO" id="GO:0016787">
    <property type="term" value="F:hydrolase activity"/>
    <property type="evidence" value="ECO:0007669"/>
    <property type="project" value="UniProtKB-KW"/>
</dbReference>
<name>A0AAE0TRE3_9PEZI</name>
<feature type="non-terminal residue" evidence="4">
    <location>
        <position position="1"/>
    </location>
</feature>
<proteinExistence type="inferred from homology"/>
<keyword evidence="2" id="KW-0378">Hydrolase</keyword>
<sequence length="263" mass="28666">TLQWVPCYEGKECARFSRPMDPADPIINETVALAIIRSPAQVPRSDSRYGGSIFMNPGGPGSSGVGILRWAAYEFQSKIGGPKYFDLISGDPRGIGSSMPLPVCFPNNLQRQQYWLKQEVIGGINSSPYALQYGFAVAEAFGQACNSTIMRYMTTLLTVQDVIAIAHALEPNVIEPLINYWGISYGTFVGNTFASVYPHRLGRTVLDGVLGTDDYLSPAWHTGLVNTSAIYSHSRSCAATLDRVNARYGPTIRVLSVARSTIC</sequence>
<dbReference type="Gene3D" id="3.40.50.1820">
    <property type="entry name" value="alpha/beta hydrolase"/>
    <property type="match status" value="1"/>
</dbReference>
<organism evidence="4 5">
    <name type="scientific">Recurvomyces mirabilis</name>
    <dbReference type="NCBI Taxonomy" id="574656"/>
    <lineage>
        <taxon>Eukaryota</taxon>
        <taxon>Fungi</taxon>
        <taxon>Dikarya</taxon>
        <taxon>Ascomycota</taxon>
        <taxon>Pezizomycotina</taxon>
        <taxon>Dothideomycetes</taxon>
        <taxon>Dothideomycetidae</taxon>
        <taxon>Mycosphaerellales</taxon>
        <taxon>Teratosphaeriaceae</taxon>
        <taxon>Recurvomyces</taxon>
    </lineage>
</organism>
<reference evidence="4" key="1">
    <citation type="submission" date="2023-07" db="EMBL/GenBank/DDBJ databases">
        <title>Black Yeasts Isolated from many extreme environments.</title>
        <authorList>
            <person name="Coleine C."/>
            <person name="Stajich J.E."/>
            <person name="Selbmann L."/>
        </authorList>
    </citation>
    <scope>NUCLEOTIDE SEQUENCE</scope>
    <source>
        <strain evidence="4">CCFEE 5485</strain>
    </source>
</reference>
<dbReference type="InterPro" id="IPR000073">
    <property type="entry name" value="AB_hydrolase_1"/>
</dbReference>
<gene>
    <name evidence="4" type="ORF">LTR78_010839</name>
</gene>
<dbReference type="PANTHER" id="PTHR43248">
    <property type="entry name" value="2-SUCCINYL-6-HYDROXY-2,4-CYCLOHEXADIENE-1-CARBOXYLATE SYNTHASE"/>
    <property type="match status" value="1"/>
</dbReference>